<dbReference type="RefSeq" id="XP_013343877.1">
    <property type="nucleotide sequence ID" value="XM_013488423.1"/>
</dbReference>
<sequence length="171" mass="18753">MSVPLNASLPRFEPSIAELACVQGSEFLPFVLHNLACIPEKDLDRLVETLNKDNITGSGTNAIRLVCPAPTTIPQSKTLGGGLATHVRYCTTNLDDLDCFPFGFSTVLDEDWKNDGLFLVSIDFEEPFEVTGFRLSLDDVPTAASTLRDGDNGVKEVQELYEYRKPTSPPT</sequence>
<dbReference type="HOGENOM" id="CLU_1562579_0_0_1"/>
<dbReference type="AlphaFoldDB" id="A0A074YHC4"/>
<protein>
    <submittedName>
        <fullName evidence="1">Uncharacterized protein</fullName>
    </submittedName>
</protein>
<accession>A0A074YHC4</accession>
<evidence type="ECO:0000313" key="1">
    <source>
        <dbReference type="EMBL" id="KEQ95484.1"/>
    </source>
</evidence>
<name>A0A074YHC4_AURSE</name>
<gene>
    <name evidence="1" type="ORF">AUEXF2481DRAFT_40040</name>
</gene>
<dbReference type="OrthoDB" id="538223at2759"/>
<evidence type="ECO:0000313" key="2">
    <source>
        <dbReference type="Proteomes" id="UP000030641"/>
    </source>
</evidence>
<dbReference type="GeneID" id="25366494"/>
<keyword evidence="2" id="KW-1185">Reference proteome</keyword>
<dbReference type="Proteomes" id="UP000030641">
    <property type="component" value="Unassembled WGS sequence"/>
</dbReference>
<proteinExistence type="predicted"/>
<dbReference type="InParanoid" id="A0A074YHC4"/>
<dbReference type="EMBL" id="KL584759">
    <property type="protein sequence ID" value="KEQ95484.1"/>
    <property type="molecule type" value="Genomic_DNA"/>
</dbReference>
<reference evidence="1 2" key="1">
    <citation type="journal article" date="2014" name="BMC Genomics">
        <title>Genome sequencing of four Aureobasidium pullulans varieties: biotechnological potential, stress tolerance, and description of new species.</title>
        <authorList>
            <person name="Gostin Ar C."/>
            <person name="Ohm R.A."/>
            <person name="Kogej T."/>
            <person name="Sonjak S."/>
            <person name="Turk M."/>
            <person name="Zajc J."/>
            <person name="Zalar P."/>
            <person name="Grube M."/>
            <person name="Sun H."/>
            <person name="Han J."/>
            <person name="Sharma A."/>
            <person name="Chiniquy J."/>
            <person name="Ngan C.Y."/>
            <person name="Lipzen A."/>
            <person name="Barry K."/>
            <person name="Grigoriev I.V."/>
            <person name="Gunde-Cimerman N."/>
        </authorList>
    </citation>
    <scope>NUCLEOTIDE SEQUENCE [LARGE SCALE GENOMIC DNA]</scope>
    <source>
        <strain evidence="1 2">EXF-2481</strain>
    </source>
</reference>
<organism evidence="1 2">
    <name type="scientific">Aureobasidium subglaciale (strain EXF-2481)</name>
    <name type="common">Aureobasidium pullulans var. subglaciale</name>
    <dbReference type="NCBI Taxonomy" id="1043005"/>
    <lineage>
        <taxon>Eukaryota</taxon>
        <taxon>Fungi</taxon>
        <taxon>Dikarya</taxon>
        <taxon>Ascomycota</taxon>
        <taxon>Pezizomycotina</taxon>
        <taxon>Dothideomycetes</taxon>
        <taxon>Dothideomycetidae</taxon>
        <taxon>Dothideales</taxon>
        <taxon>Saccotheciaceae</taxon>
        <taxon>Aureobasidium</taxon>
    </lineage>
</organism>